<dbReference type="InParanoid" id="A0A0C3GHK1"/>
<dbReference type="AlphaFoldDB" id="A0A0C3GHK1"/>
<gene>
    <name evidence="2" type="ORF">PILCRDRAFT_1327</name>
</gene>
<dbReference type="Proteomes" id="UP000054166">
    <property type="component" value="Unassembled WGS sequence"/>
</dbReference>
<reference evidence="2 3" key="1">
    <citation type="submission" date="2014-04" db="EMBL/GenBank/DDBJ databases">
        <authorList>
            <consortium name="DOE Joint Genome Institute"/>
            <person name="Kuo A."/>
            <person name="Tarkka M."/>
            <person name="Buscot F."/>
            <person name="Kohler A."/>
            <person name="Nagy L.G."/>
            <person name="Floudas D."/>
            <person name="Copeland A."/>
            <person name="Barry K.W."/>
            <person name="Cichocki N."/>
            <person name="Veneault-Fourrey C."/>
            <person name="LaButti K."/>
            <person name="Lindquist E.A."/>
            <person name="Lipzen A."/>
            <person name="Lundell T."/>
            <person name="Morin E."/>
            <person name="Murat C."/>
            <person name="Sun H."/>
            <person name="Tunlid A."/>
            <person name="Henrissat B."/>
            <person name="Grigoriev I.V."/>
            <person name="Hibbett D.S."/>
            <person name="Martin F."/>
            <person name="Nordberg H.P."/>
            <person name="Cantor M.N."/>
            <person name="Hua S.X."/>
        </authorList>
    </citation>
    <scope>NUCLEOTIDE SEQUENCE [LARGE SCALE GENOMIC DNA]</scope>
    <source>
        <strain evidence="2 3">F 1598</strain>
    </source>
</reference>
<dbReference type="EMBL" id="KN832972">
    <property type="protein sequence ID" value="KIM91124.1"/>
    <property type="molecule type" value="Genomic_DNA"/>
</dbReference>
<evidence type="ECO:0000313" key="2">
    <source>
        <dbReference type="EMBL" id="KIM91124.1"/>
    </source>
</evidence>
<evidence type="ECO:0000256" key="1">
    <source>
        <dbReference type="SAM" id="MobiDB-lite"/>
    </source>
</evidence>
<feature type="region of interest" description="Disordered" evidence="1">
    <location>
        <begin position="1"/>
        <end position="92"/>
    </location>
</feature>
<dbReference type="HOGENOM" id="CLU_792526_0_0_1"/>
<accession>A0A0C3GHK1</accession>
<name>A0A0C3GHK1_PILCF</name>
<feature type="compositionally biased region" description="Polar residues" evidence="1">
    <location>
        <begin position="10"/>
        <end position="19"/>
    </location>
</feature>
<keyword evidence="3" id="KW-1185">Reference proteome</keyword>
<proteinExistence type="predicted"/>
<sequence length="350" mass="39044">MPSNKRKTYLDTNSGGDESSGSKKTKTSLDEIISKHTAGKEAGSSPAKSTEIFTGEDEEQSSDSTLSSINRGEGEAVDGQSPASASTDTLDKTDDTAKQVVDVHVAPESIQEYSDELKKCILTFLGYQNTKSNIYALSLLPAEAKWGVDRPFNDKSTLLCKPGTNSPYLLWVVGRISRLWFFNAKGETAEHASIHVVPLTDGAAQKACKVICNLSKPAIASTEDSWANLRATKWLTERVRGQGEPTVKTFSEVYDARQEFGPKAEMACRDISEFSIRDLVLLELRIRHYRVKTDEELKAAESSTRYKLRATNWERWRARYEIHAISLLKAHEKDEKEEEDVGYTSAKKYE</sequence>
<protein>
    <submittedName>
        <fullName evidence="2">Uncharacterized protein</fullName>
    </submittedName>
</protein>
<evidence type="ECO:0000313" key="3">
    <source>
        <dbReference type="Proteomes" id="UP000054166"/>
    </source>
</evidence>
<organism evidence="2 3">
    <name type="scientific">Piloderma croceum (strain F 1598)</name>
    <dbReference type="NCBI Taxonomy" id="765440"/>
    <lineage>
        <taxon>Eukaryota</taxon>
        <taxon>Fungi</taxon>
        <taxon>Dikarya</taxon>
        <taxon>Basidiomycota</taxon>
        <taxon>Agaricomycotina</taxon>
        <taxon>Agaricomycetes</taxon>
        <taxon>Agaricomycetidae</taxon>
        <taxon>Atheliales</taxon>
        <taxon>Atheliaceae</taxon>
        <taxon>Piloderma</taxon>
    </lineage>
</organism>
<dbReference type="OrthoDB" id="3269308at2759"/>
<reference evidence="3" key="2">
    <citation type="submission" date="2015-01" db="EMBL/GenBank/DDBJ databases">
        <title>Evolutionary Origins and Diversification of the Mycorrhizal Mutualists.</title>
        <authorList>
            <consortium name="DOE Joint Genome Institute"/>
            <consortium name="Mycorrhizal Genomics Consortium"/>
            <person name="Kohler A."/>
            <person name="Kuo A."/>
            <person name="Nagy L.G."/>
            <person name="Floudas D."/>
            <person name="Copeland A."/>
            <person name="Barry K.W."/>
            <person name="Cichocki N."/>
            <person name="Veneault-Fourrey C."/>
            <person name="LaButti K."/>
            <person name="Lindquist E.A."/>
            <person name="Lipzen A."/>
            <person name="Lundell T."/>
            <person name="Morin E."/>
            <person name="Murat C."/>
            <person name="Riley R."/>
            <person name="Ohm R."/>
            <person name="Sun H."/>
            <person name="Tunlid A."/>
            <person name="Henrissat B."/>
            <person name="Grigoriev I.V."/>
            <person name="Hibbett D.S."/>
            <person name="Martin F."/>
        </authorList>
    </citation>
    <scope>NUCLEOTIDE SEQUENCE [LARGE SCALE GENOMIC DNA]</scope>
    <source>
        <strain evidence="3">F 1598</strain>
    </source>
</reference>